<evidence type="ECO:0000256" key="1">
    <source>
        <dbReference type="SAM" id="Phobius"/>
    </source>
</evidence>
<organism evidence="2 3">
    <name type="scientific">Halomarina oriensis</name>
    <dbReference type="NCBI Taxonomy" id="671145"/>
    <lineage>
        <taxon>Archaea</taxon>
        <taxon>Methanobacteriati</taxon>
        <taxon>Methanobacteriota</taxon>
        <taxon>Stenosarchaea group</taxon>
        <taxon>Halobacteria</taxon>
        <taxon>Halobacteriales</taxon>
        <taxon>Natronomonadaceae</taxon>
        <taxon>Halomarina</taxon>
    </lineage>
</organism>
<proteinExistence type="predicted"/>
<gene>
    <name evidence="2" type="ORF">GQS65_14890</name>
</gene>
<evidence type="ECO:0008006" key="4">
    <source>
        <dbReference type="Google" id="ProtNLM"/>
    </source>
</evidence>
<dbReference type="RefSeq" id="WP_158205424.1">
    <property type="nucleotide sequence ID" value="NZ_WSZK01000026.1"/>
</dbReference>
<keyword evidence="1" id="KW-0472">Membrane</keyword>
<keyword evidence="3" id="KW-1185">Reference proteome</keyword>
<evidence type="ECO:0000313" key="2">
    <source>
        <dbReference type="EMBL" id="MWG35755.1"/>
    </source>
</evidence>
<dbReference type="OrthoDB" id="313603at2157"/>
<feature type="transmembrane region" description="Helical" evidence="1">
    <location>
        <begin position="47"/>
        <end position="65"/>
    </location>
</feature>
<dbReference type="EMBL" id="WSZK01000026">
    <property type="protein sequence ID" value="MWG35755.1"/>
    <property type="molecule type" value="Genomic_DNA"/>
</dbReference>
<keyword evidence="1" id="KW-0812">Transmembrane</keyword>
<reference evidence="2 3" key="1">
    <citation type="submission" date="2019-12" db="EMBL/GenBank/DDBJ databases">
        <title>Halocatena pleomorpha gen. nov. sp. nov., an extremely halophilic archaeon of family Halobacteriaceae isolated from saltpan soil.</title>
        <authorList>
            <person name="Pal Y."/>
            <person name="Verma A."/>
            <person name="Krishnamurthi S."/>
            <person name="Kumar P."/>
        </authorList>
    </citation>
    <scope>NUCLEOTIDE SEQUENCE [LARGE SCALE GENOMIC DNA]</scope>
    <source>
        <strain evidence="2 3">JCM 16495</strain>
    </source>
</reference>
<feature type="transmembrane region" description="Helical" evidence="1">
    <location>
        <begin position="72"/>
        <end position="94"/>
    </location>
</feature>
<feature type="transmembrane region" description="Helical" evidence="1">
    <location>
        <begin position="23"/>
        <end position="41"/>
    </location>
</feature>
<evidence type="ECO:0000313" key="3">
    <source>
        <dbReference type="Proteomes" id="UP000451471"/>
    </source>
</evidence>
<dbReference type="AlphaFoldDB" id="A0A6B0GUE3"/>
<keyword evidence="1" id="KW-1133">Transmembrane helix</keyword>
<comment type="caution">
    <text evidence="2">The sequence shown here is derived from an EMBL/GenBank/DDBJ whole genome shotgun (WGS) entry which is preliminary data.</text>
</comment>
<dbReference type="Pfam" id="PF09997">
    <property type="entry name" value="DUF2238"/>
    <property type="match status" value="1"/>
</dbReference>
<protein>
    <recommendedName>
        <fullName evidence="4">DUF2238 domain-containing protein</fullName>
    </recommendedName>
</protein>
<sequence length="228" mass="24488">MSERTPSTEAARRRRLSPARESALVRVLQVLIAGMFLVGLLTGNGGVAVNAGVGLLVTFLPNLLARRFDLTLGVGLVLWITAAMFLHALGTLAIPGIDFTLYAGTWWWDHLTHAMSSSLVAGAALATLLALQQYSTAIRLPPRFMFLAILLFVMAFGVVWELLEFYIGVVSSLLGANEVLTQYGLGDTVLDLFYNTMGGLVVAALGASRLSSVSTQLADRMRTRSSGQ</sequence>
<feature type="transmembrane region" description="Helical" evidence="1">
    <location>
        <begin position="192"/>
        <end position="212"/>
    </location>
</feature>
<accession>A0A6B0GUE3</accession>
<name>A0A6B0GUE3_9EURY</name>
<dbReference type="InterPro" id="IPR014509">
    <property type="entry name" value="YjdF-like"/>
</dbReference>
<feature type="transmembrane region" description="Helical" evidence="1">
    <location>
        <begin position="144"/>
        <end position="163"/>
    </location>
</feature>
<feature type="transmembrane region" description="Helical" evidence="1">
    <location>
        <begin position="114"/>
        <end position="132"/>
    </location>
</feature>
<dbReference type="Proteomes" id="UP000451471">
    <property type="component" value="Unassembled WGS sequence"/>
</dbReference>